<dbReference type="RefSeq" id="WP_113893403.1">
    <property type="nucleotide sequence ID" value="NZ_CP182882.1"/>
</dbReference>
<dbReference type="PANTHER" id="PTHR36926">
    <property type="entry name" value="COLICIN V PRODUCTION PROTEIN"/>
    <property type="match status" value="1"/>
</dbReference>
<evidence type="ECO:0000256" key="5">
    <source>
        <dbReference type="SAM" id="Phobius"/>
    </source>
</evidence>
<protein>
    <submittedName>
        <fullName evidence="6">Colicin V synthesis protein</fullName>
    </submittedName>
</protein>
<evidence type="ECO:0000256" key="4">
    <source>
        <dbReference type="ARBA" id="ARBA00023136"/>
    </source>
</evidence>
<evidence type="ECO:0000313" key="7">
    <source>
        <dbReference type="Proteomes" id="UP000252669"/>
    </source>
</evidence>
<accession>A0A366MUW7</accession>
<reference evidence="6 7" key="1">
    <citation type="submission" date="2017-10" db="EMBL/GenBank/DDBJ databases">
        <title>Genomics of the genus Arcobacter.</title>
        <authorList>
            <person name="Perez-Cataluna A."/>
            <person name="Figueras M.J."/>
        </authorList>
    </citation>
    <scope>NUCLEOTIDE SEQUENCE [LARGE SCALE GENOMIC DNA]</scope>
    <source>
        <strain evidence="6 7">CECT 9230</strain>
    </source>
</reference>
<dbReference type="AlphaFoldDB" id="A0A366MUW7"/>
<proteinExistence type="predicted"/>
<dbReference type="OrthoDB" id="5334123at2"/>
<feature type="transmembrane region" description="Helical" evidence="5">
    <location>
        <begin position="6"/>
        <end position="24"/>
    </location>
</feature>
<dbReference type="PANTHER" id="PTHR36926:SF1">
    <property type="entry name" value="COLICIN V PRODUCTION PROTEIN"/>
    <property type="match status" value="1"/>
</dbReference>
<dbReference type="GO" id="GO:0009403">
    <property type="term" value="P:toxin biosynthetic process"/>
    <property type="evidence" value="ECO:0007669"/>
    <property type="project" value="InterPro"/>
</dbReference>
<dbReference type="InterPro" id="IPR052719">
    <property type="entry name" value="CvpA-like"/>
</dbReference>
<dbReference type="Proteomes" id="UP000252669">
    <property type="component" value="Unassembled WGS sequence"/>
</dbReference>
<feature type="transmembrane region" description="Helical" evidence="5">
    <location>
        <begin position="69"/>
        <end position="93"/>
    </location>
</feature>
<dbReference type="Pfam" id="PF02674">
    <property type="entry name" value="Colicin_V"/>
    <property type="match status" value="1"/>
</dbReference>
<comment type="caution">
    <text evidence="6">The sequence shown here is derived from an EMBL/GenBank/DDBJ whole genome shotgun (WGS) entry which is preliminary data.</text>
</comment>
<sequence length="234" mass="25697">MHDIAIFDLVIILFTLLLGIKGLFRGFIKEVFGILGLVGAVFVGSRISGEVGGLVAPILALENQATIKLIGFIVGFVAIFLIVYAAGIVVSKIFSASGLGIIDRIFGLVFGMLKIFLVFSIIAYALYQVNSFKKLIEEKTKDSIMMPYLLDVGSYIIKLDTSALINSVDQTIQNVTDGEVDISTTQEEIKESIDSNLNDIKDSTQEIIQDNIKENIDDAKEQLRDIANQNKENE</sequence>
<evidence type="ECO:0000256" key="1">
    <source>
        <dbReference type="ARBA" id="ARBA00004141"/>
    </source>
</evidence>
<keyword evidence="2 5" id="KW-0812">Transmembrane</keyword>
<dbReference type="InterPro" id="IPR003825">
    <property type="entry name" value="Colicin-V_CvpA"/>
</dbReference>
<feature type="transmembrane region" description="Helical" evidence="5">
    <location>
        <begin position="31"/>
        <end position="49"/>
    </location>
</feature>
<evidence type="ECO:0000256" key="3">
    <source>
        <dbReference type="ARBA" id="ARBA00022989"/>
    </source>
</evidence>
<feature type="transmembrane region" description="Helical" evidence="5">
    <location>
        <begin position="105"/>
        <end position="127"/>
    </location>
</feature>
<dbReference type="GO" id="GO:0016020">
    <property type="term" value="C:membrane"/>
    <property type="evidence" value="ECO:0007669"/>
    <property type="project" value="UniProtKB-SubCell"/>
</dbReference>
<gene>
    <name evidence="6" type="ORF">CRU91_03440</name>
</gene>
<dbReference type="EMBL" id="PDKB01000004">
    <property type="protein sequence ID" value="RBQ29663.1"/>
    <property type="molecule type" value="Genomic_DNA"/>
</dbReference>
<keyword evidence="4 5" id="KW-0472">Membrane</keyword>
<comment type="subcellular location">
    <subcellularLocation>
        <location evidence="1">Membrane</location>
        <topology evidence="1">Multi-pass membrane protein</topology>
    </subcellularLocation>
</comment>
<keyword evidence="3 5" id="KW-1133">Transmembrane helix</keyword>
<organism evidence="6 7">
    <name type="scientific">Aliarcobacter vitoriensis</name>
    <dbReference type="NCBI Taxonomy" id="2011099"/>
    <lineage>
        <taxon>Bacteria</taxon>
        <taxon>Pseudomonadati</taxon>
        <taxon>Campylobacterota</taxon>
        <taxon>Epsilonproteobacteria</taxon>
        <taxon>Campylobacterales</taxon>
        <taxon>Arcobacteraceae</taxon>
        <taxon>Aliarcobacter</taxon>
    </lineage>
</organism>
<keyword evidence="7" id="KW-1185">Reference proteome</keyword>
<name>A0A366MUW7_9BACT</name>
<evidence type="ECO:0000256" key="2">
    <source>
        <dbReference type="ARBA" id="ARBA00022692"/>
    </source>
</evidence>
<evidence type="ECO:0000313" key="6">
    <source>
        <dbReference type="EMBL" id="RBQ29663.1"/>
    </source>
</evidence>